<proteinExistence type="inferred from homology"/>
<dbReference type="PANTHER" id="PTHR45695:SF15">
    <property type="entry name" value="OPSIN RH2"/>
    <property type="match status" value="1"/>
</dbReference>
<feature type="domain" description="G-protein coupled receptors family 1 profile" evidence="10">
    <location>
        <begin position="34"/>
        <end position="351"/>
    </location>
</feature>
<gene>
    <name evidence="12" type="ORF">CJN711_LOCUS31682</name>
    <name evidence="11" type="ORF">KQP761_LOCUS14215</name>
    <name evidence="13" type="ORF">MBJ925_LOCUS17577</name>
    <name evidence="14" type="ORF">SMN809_LOCUS1552</name>
</gene>
<evidence type="ECO:0000256" key="9">
    <source>
        <dbReference type="SAM" id="Phobius"/>
    </source>
</evidence>
<feature type="transmembrane region" description="Helical" evidence="9">
    <location>
        <begin position="136"/>
        <end position="158"/>
    </location>
</feature>
<dbReference type="EMBL" id="CAJNRE010008806">
    <property type="protein sequence ID" value="CAF2076042.1"/>
    <property type="molecule type" value="Genomic_DNA"/>
</dbReference>
<feature type="transmembrane region" description="Helical" evidence="9">
    <location>
        <begin position="99"/>
        <end position="124"/>
    </location>
</feature>
<evidence type="ECO:0000313" key="12">
    <source>
        <dbReference type="EMBL" id="CAF1567999.1"/>
    </source>
</evidence>
<dbReference type="EMBL" id="CAJOBI010000245">
    <property type="protein sequence ID" value="CAF3807859.1"/>
    <property type="molecule type" value="Genomic_DNA"/>
</dbReference>
<dbReference type="Pfam" id="PF00001">
    <property type="entry name" value="7tm_1"/>
    <property type="match status" value="1"/>
</dbReference>
<dbReference type="Proteomes" id="UP000676336">
    <property type="component" value="Unassembled WGS sequence"/>
</dbReference>
<evidence type="ECO:0000256" key="7">
    <source>
        <dbReference type="ARBA" id="ARBA00023224"/>
    </source>
</evidence>
<dbReference type="CDD" id="cd00637">
    <property type="entry name" value="7tm_classA_rhodopsin-like"/>
    <property type="match status" value="1"/>
</dbReference>
<evidence type="ECO:0000256" key="4">
    <source>
        <dbReference type="ARBA" id="ARBA00023040"/>
    </source>
</evidence>
<comment type="subcellular location">
    <subcellularLocation>
        <location evidence="1">Membrane</location>
        <topology evidence="1">Multi-pass membrane protein</topology>
    </subcellularLocation>
</comment>
<evidence type="ECO:0000256" key="8">
    <source>
        <dbReference type="RuleBase" id="RU000688"/>
    </source>
</evidence>
<accession>A0A815Y9S4</accession>
<keyword evidence="2 8" id="KW-0812">Transmembrane</keyword>
<dbReference type="PRINTS" id="PR00237">
    <property type="entry name" value="GPCRRHODOPSN"/>
</dbReference>
<evidence type="ECO:0000313" key="14">
    <source>
        <dbReference type="EMBL" id="CAF3807859.1"/>
    </source>
</evidence>
<evidence type="ECO:0000256" key="3">
    <source>
        <dbReference type="ARBA" id="ARBA00022989"/>
    </source>
</evidence>
<evidence type="ECO:0000313" key="13">
    <source>
        <dbReference type="EMBL" id="CAF2076042.1"/>
    </source>
</evidence>
<dbReference type="PROSITE" id="PS50262">
    <property type="entry name" value="G_PROTEIN_RECEP_F1_2"/>
    <property type="match status" value="1"/>
</dbReference>
<dbReference type="PANTHER" id="PTHR45695">
    <property type="entry name" value="LEUCOKININ RECEPTOR-RELATED"/>
    <property type="match status" value="1"/>
</dbReference>
<dbReference type="InterPro" id="IPR017452">
    <property type="entry name" value="GPCR_Rhodpsn_7TM"/>
</dbReference>
<keyword evidence="7 8" id="KW-0807">Transducer</keyword>
<dbReference type="Gene3D" id="1.20.1070.10">
    <property type="entry name" value="Rhodopsin 7-helix transmembrane proteins"/>
    <property type="match status" value="1"/>
</dbReference>
<evidence type="ECO:0000259" key="10">
    <source>
        <dbReference type="PROSITE" id="PS50262"/>
    </source>
</evidence>
<keyword evidence="4 8" id="KW-0297">G-protein coupled receptor</keyword>
<keyword evidence="6 8" id="KW-0675">Receptor</keyword>
<keyword evidence="3 9" id="KW-1133">Transmembrane helix</keyword>
<reference evidence="12" key="1">
    <citation type="submission" date="2021-02" db="EMBL/GenBank/DDBJ databases">
        <authorList>
            <person name="Nowell W R."/>
        </authorList>
    </citation>
    <scope>NUCLEOTIDE SEQUENCE</scope>
</reference>
<evidence type="ECO:0000256" key="2">
    <source>
        <dbReference type="ARBA" id="ARBA00022692"/>
    </source>
</evidence>
<dbReference type="SMART" id="SM01381">
    <property type="entry name" value="7TM_GPCR_Srsx"/>
    <property type="match status" value="1"/>
</dbReference>
<dbReference type="Proteomes" id="UP000663834">
    <property type="component" value="Unassembled WGS sequence"/>
</dbReference>
<dbReference type="GO" id="GO:0004930">
    <property type="term" value="F:G protein-coupled receptor activity"/>
    <property type="evidence" value="ECO:0007669"/>
    <property type="project" value="UniProtKB-KW"/>
</dbReference>
<feature type="transmembrane region" description="Helical" evidence="9">
    <location>
        <begin position="56"/>
        <end position="79"/>
    </location>
</feature>
<dbReference type="GO" id="GO:0005886">
    <property type="term" value="C:plasma membrane"/>
    <property type="evidence" value="ECO:0007669"/>
    <property type="project" value="TreeGrafter"/>
</dbReference>
<dbReference type="EMBL" id="CAJNOW010006662">
    <property type="protein sequence ID" value="CAF1493274.1"/>
    <property type="molecule type" value="Genomic_DNA"/>
</dbReference>
<protein>
    <recommendedName>
        <fullName evidence="10">G-protein coupled receptors family 1 profile domain-containing protein</fullName>
    </recommendedName>
</protein>
<evidence type="ECO:0000313" key="15">
    <source>
        <dbReference type="Proteomes" id="UP000663855"/>
    </source>
</evidence>
<feature type="transmembrane region" description="Helical" evidence="9">
    <location>
        <begin position="327"/>
        <end position="350"/>
    </location>
</feature>
<keyword evidence="5 9" id="KW-0472">Membrane</keyword>
<name>A0A815Y9S4_9BILA</name>
<organism evidence="12 15">
    <name type="scientific">Rotaria magnacalcarata</name>
    <dbReference type="NCBI Taxonomy" id="392030"/>
    <lineage>
        <taxon>Eukaryota</taxon>
        <taxon>Metazoa</taxon>
        <taxon>Spiralia</taxon>
        <taxon>Gnathifera</taxon>
        <taxon>Rotifera</taxon>
        <taxon>Eurotatoria</taxon>
        <taxon>Bdelloidea</taxon>
        <taxon>Philodinida</taxon>
        <taxon>Philodinidae</taxon>
        <taxon>Rotaria</taxon>
    </lineage>
</organism>
<dbReference type="AlphaFoldDB" id="A0A815Y9S4"/>
<evidence type="ECO:0000256" key="5">
    <source>
        <dbReference type="ARBA" id="ARBA00023136"/>
    </source>
</evidence>
<dbReference type="PROSITE" id="PS00237">
    <property type="entry name" value="G_PROTEIN_RECEP_F1_1"/>
    <property type="match status" value="1"/>
</dbReference>
<dbReference type="EMBL" id="CAJNOV010015157">
    <property type="protein sequence ID" value="CAF1567999.1"/>
    <property type="molecule type" value="Genomic_DNA"/>
</dbReference>
<evidence type="ECO:0000256" key="1">
    <source>
        <dbReference type="ARBA" id="ARBA00004141"/>
    </source>
</evidence>
<comment type="caution">
    <text evidence="12">The sequence shown here is derived from an EMBL/GenBank/DDBJ whole genome shotgun (WGS) entry which is preliminary data.</text>
</comment>
<dbReference type="OrthoDB" id="10037617at2759"/>
<sequence>MNKSENKVYLPININVNYLLACLFILIALIGILGNILVIISVQIGTHMRRSLTNRLIVHVACCDLIILLFNIPDIIQFVSSTNGNWILSEIACKLIRSILVLAQYSSILTMCAITIERFIGIVYPLRSKFLREKIYFTQITFFVWCFSLLCTSPNHIYLRVISISSSRCSCLLQYSRTNQSENQMKYIIHKSTESTIFYFIPLLLQLFCYIRIARQLSIVDYTPGLGFDDIDDEEDFIDNDENVSKNLFSIKYLSVNNNSSLSTLKHRHETNDVYQSNVTYKALKSRRGVTKMLSIIVLIYFTSFSPQVLAFILFDTNATRSVPKFIQMPYFIAFTMLSVTISSVSNPIVYSMFCSKFRQNFAIIFRRLFFCHRKNFI</sequence>
<dbReference type="SUPFAM" id="SSF81321">
    <property type="entry name" value="Family A G protein-coupled receptor-like"/>
    <property type="match status" value="1"/>
</dbReference>
<dbReference type="Proteomes" id="UP000663824">
    <property type="component" value="Unassembled WGS sequence"/>
</dbReference>
<comment type="similarity">
    <text evidence="8">Belongs to the G-protein coupled receptor 1 family.</text>
</comment>
<dbReference type="Proteomes" id="UP000663855">
    <property type="component" value="Unassembled WGS sequence"/>
</dbReference>
<feature type="transmembrane region" description="Helical" evidence="9">
    <location>
        <begin position="18"/>
        <end position="44"/>
    </location>
</feature>
<evidence type="ECO:0000313" key="11">
    <source>
        <dbReference type="EMBL" id="CAF1493274.1"/>
    </source>
</evidence>
<dbReference type="InterPro" id="IPR000276">
    <property type="entry name" value="GPCR_Rhodpsn"/>
</dbReference>
<evidence type="ECO:0000256" key="6">
    <source>
        <dbReference type="ARBA" id="ARBA00023170"/>
    </source>
</evidence>
<feature type="transmembrane region" description="Helical" evidence="9">
    <location>
        <begin position="294"/>
        <end position="315"/>
    </location>
</feature>